<dbReference type="GeneTree" id="ENSGT00940000163251"/>
<feature type="transmembrane region" description="Helical" evidence="6">
    <location>
        <begin position="490"/>
        <end position="509"/>
    </location>
</feature>
<feature type="transmembrane region" description="Helical" evidence="6">
    <location>
        <begin position="171"/>
        <end position="189"/>
    </location>
</feature>
<keyword evidence="4 6" id="KW-0472">Membrane</keyword>
<dbReference type="InterPro" id="IPR005829">
    <property type="entry name" value="Sugar_transporter_CS"/>
</dbReference>
<feature type="transmembrane region" description="Helical" evidence="6">
    <location>
        <begin position="398"/>
        <end position="417"/>
    </location>
</feature>
<feature type="transmembrane region" description="Helical" evidence="6">
    <location>
        <begin position="340"/>
        <end position="358"/>
    </location>
</feature>
<feature type="transmembrane region" description="Helical" evidence="6">
    <location>
        <begin position="20"/>
        <end position="42"/>
    </location>
</feature>
<feature type="domain" description="Major facilitator superfamily (MFS) profile" evidence="7">
    <location>
        <begin position="87"/>
        <end position="514"/>
    </location>
</feature>
<protein>
    <submittedName>
        <fullName evidence="8">Solute carrier family 22 member 4-like</fullName>
    </submittedName>
</protein>
<dbReference type="Pfam" id="PF00083">
    <property type="entry name" value="Sugar_tr"/>
    <property type="match status" value="1"/>
</dbReference>
<dbReference type="PROSITE" id="PS00216">
    <property type="entry name" value="SUGAR_TRANSPORT_1"/>
    <property type="match status" value="1"/>
</dbReference>
<keyword evidence="9" id="KW-1185">Reference proteome</keyword>
<dbReference type="InterPro" id="IPR005828">
    <property type="entry name" value="MFS_sugar_transport-like"/>
</dbReference>
<evidence type="ECO:0000259" key="7">
    <source>
        <dbReference type="PROSITE" id="PS50850"/>
    </source>
</evidence>
<feature type="compositionally biased region" description="Basic residues" evidence="5">
    <location>
        <begin position="524"/>
        <end position="534"/>
    </location>
</feature>
<feature type="transmembrane region" description="Helical" evidence="6">
    <location>
        <begin position="195"/>
        <end position="215"/>
    </location>
</feature>
<proteinExistence type="predicted"/>
<dbReference type="Gene3D" id="1.20.1250.20">
    <property type="entry name" value="MFS general substrate transporter like domains"/>
    <property type="match status" value="1"/>
</dbReference>
<accession>A0A3Q2YVE7</accession>
<keyword evidence="3 6" id="KW-1133">Transmembrane helix</keyword>
<name>A0A3Q2YVE7_HIPCM</name>
<reference evidence="8" key="2">
    <citation type="submission" date="2025-09" db="UniProtKB">
        <authorList>
            <consortium name="Ensembl"/>
        </authorList>
    </citation>
    <scope>IDENTIFICATION</scope>
</reference>
<evidence type="ECO:0000313" key="9">
    <source>
        <dbReference type="Proteomes" id="UP000264820"/>
    </source>
</evidence>
<comment type="subcellular location">
    <subcellularLocation>
        <location evidence="1">Membrane</location>
        <topology evidence="1">Multi-pass membrane protein</topology>
    </subcellularLocation>
</comment>
<dbReference type="PANTHER" id="PTHR24064">
    <property type="entry name" value="SOLUTE CARRIER FAMILY 22 MEMBER"/>
    <property type="match status" value="1"/>
</dbReference>
<dbReference type="Proteomes" id="UP000264820">
    <property type="component" value="Unplaced"/>
</dbReference>
<dbReference type="OMA" id="CPFITRK"/>
<evidence type="ECO:0000256" key="6">
    <source>
        <dbReference type="SAM" id="Phobius"/>
    </source>
</evidence>
<reference evidence="8" key="1">
    <citation type="submission" date="2025-08" db="UniProtKB">
        <authorList>
            <consortium name="Ensembl"/>
        </authorList>
    </citation>
    <scope>IDENTIFICATION</scope>
</reference>
<evidence type="ECO:0000256" key="2">
    <source>
        <dbReference type="ARBA" id="ARBA00022692"/>
    </source>
</evidence>
<dbReference type="InterPro" id="IPR036259">
    <property type="entry name" value="MFS_trans_sf"/>
</dbReference>
<dbReference type="STRING" id="109280.ENSHCOP00000022034"/>
<dbReference type="GO" id="GO:0022857">
    <property type="term" value="F:transmembrane transporter activity"/>
    <property type="evidence" value="ECO:0007669"/>
    <property type="project" value="InterPro"/>
</dbReference>
<dbReference type="GO" id="GO:0016020">
    <property type="term" value="C:membrane"/>
    <property type="evidence" value="ECO:0007669"/>
    <property type="project" value="UniProtKB-SubCell"/>
</dbReference>
<dbReference type="InterPro" id="IPR020846">
    <property type="entry name" value="MFS_dom"/>
</dbReference>
<feature type="region of interest" description="Disordered" evidence="5">
    <location>
        <begin position="524"/>
        <end position="543"/>
    </location>
</feature>
<evidence type="ECO:0000256" key="5">
    <source>
        <dbReference type="SAM" id="MobiDB-lite"/>
    </source>
</evidence>
<evidence type="ECO:0000256" key="3">
    <source>
        <dbReference type="ARBA" id="ARBA00022989"/>
    </source>
</evidence>
<dbReference type="PROSITE" id="PS50850">
    <property type="entry name" value="MFS"/>
    <property type="match status" value="1"/>
</dbReference>
<sequence length="562" mass="62810">MQHYDSSVAFLGTWGRFQLIIFFLLCFTILPNGMGSFSFVFLTDTPRHRCRIPEANLSQEWQQAAVPLEVVDGELQPSRCSRYRLDVLRNLSAGGLLPGRDVNLSSLQQEDCVDGWVYSTEIYQSTVVSQYDLVCGHRWKQPLTTTIFFLGVLGGSFISGVISDKFGRKPVLFTTIIIQAVFTLVQIAAPTWEVFCFLLFCNGLGNISNYVSCYVMGTEILTGNARVVYSSTGVCLGFTLGYMMLPLFAYFIRTWEMLLVAIGVPGLICIPLWWVLPESPMWLLSQGRVMEAEAIVRKAAKMNRVVAPEKIFDDSKLQASEKRPVEHYTVSDLLRKRSTIMTTSLLCWVCMSICYYGLSLNTSQLHSDPYISCFLSAVVEVPAYLSCSLAIRYLPRRMAVLAVFLIMGVALFSIQLVPQSILGLAVALEMLGKFGATAGTSLLFAFTAELYPTSLRNTASGLCLMVSRTGSCIAPFIIQLSEGDIFFKYLSYITLGILAMLSILATLFLPESFGHPLPETLQHMQKRQRCSHRRQSGEEAPRKSRQIIWRHGGRVRTCLLAL</sequence>
<dbReference type="SUPFAM" id="SSF103473">
    <property type="entry name" value="MFS general substrate transporter"/>
    <property type="match status" value="1"/>
</dbReference>
<feature type="transmembrane region" description="Helical" evidence="6">
    <location>
        <begin position="227"/>
        <end position="252"/>
    </location>
</feature>
<evidence type="ECO:0000256" key="4">
    <source>
        <dbReference type="ARBA" id="ARBA00023136"/>
    </source>
</evidence>
<dbReference type="Ensembl" id="ENSHCOT00000002134.1">
    <property type="protein sequence ID" value="ENSHCOP00000022034.1"/>
    <property type="gene ID" value="ENSHCOG00000009469.1"/>
</dbReference>
<evidence type="ECO:0000256" key="1">
    <source>
        <dbReference type="ARBA" id="ARBA00004141"/>
    </source>
</evidence>
<dbReference type="AlphaFoldDB" id="A0A3Q2YVE7"/>
<organism evidence="8 9">
    <name type="scientific">Hippocampus comes</name>
    <name type="common">Tiger tail seahorse</name>
    <dbReference type="NCBI Taxonomy" id="109280"/>
    <lineage>
        <taxon>Eukaryota</taxon>
        <taxon>Metazoa</taxon>
        <taxon>Chordata</taxon>
        <taxon>Craniata</taxon>
        <taxon>Vertebrata</taxon>
        <taxon>Euteleostomi</taxon>
        <taxon>Actinopterygii</taxon>
        <taxon>Neopterygii</taxon>
        <taxon>Teleostei</taxon>
        <taxon>Neoteleostei</taxon>
        <taxon>Acanthomorphata</taxon>
        <taxon>Syngnathiaria</taxon>
        <taxon>Syngnathiformes</taxon>
        <taxon>Syngnathoidei</taxon>
        <taxon>Syngnathidae</taxon>
        <taxon>Hippocampus</taxon>
    </lineage>
</organism>
<evidence type="ECO:0000313" key="8">
    <source>
        <dbReference type="Ensembl" id="ENSHCOP00000022034.1"/>
    </source>
</evidence>
<feature type="transmembrane region" description="Helical" evidence="6">
    <location>
        <begin position="258"/>
        <end position="276"/>
    </location>
</feature>
<keyword evidence="2 6" id="KW-0812">Transmembrane</keyword>
<feature type="transmembrane region" description="Helical" evidence="6">
    <location>
        <begin position="423"/>
        <end position="446"/>
    </location>
</feature>